<proteinExistence type="predicted"/>
<comment type="caution">
    <text evidence="2">The sequence shown here is derived from an EMBL/GenBank/DDBJ whole genome shotgun (WGS) entry which is preliminary data.</text>
</comment>
<dbReference type="EMBL" id="BLXT01004996">
    <property type="protein sequence ID" value="GFO19059.1"/>
    <property type="molecule type" value="Genomic_DNA"/>
</dbReference>
<gene>
    <name evidence="2" type="ORF">PoB_004556400</name>
</gene>
<evidence type="ECO:0000313" key="3">
    <source>
        <dbReference type="Proteomes" id="UP000735302"/>
    </source>
</evidence>
<dbReference type="PANTHER" id="PTHR24120:SF4">
    <property type="entry name" value="GH07239P"/>
    <property type="match status" value="1"/>
</dbReference>
<keyword evidence="3" id="KW-1185">Reference proteome</keyword>
<feature type="non-terminal residue" evidence="2">
    <location>
        <position position="83"/>
    </location>
</feature>
<accession>A0AAV4BJG1</accession>
<dbReference type="Pfam" id="PF12796">
    <property type="entry name" value="Ank_2"/>
    <property type="match status" value="1"/>
</dbReference>
<dbReference type="AlphaFoldDB" id="A0AAV4BJG1"/>
<dbReference type="PROSITE" id="PS50088">
    <property type="entry name" value="ANK_REPEAT"/>
    <property type="match status" value="1"/>
</dbReference>
<feature type="repeat" description="ANK" evidence="1">
    <location>
        <begin position="39"/>
        <end position="71"/>
    </location>
</feature>
<organism evidence="2 3">
    <name type="scientific">Plakobranchus ocellatus</name>
    <dbReference type="NCBI Taxonomy" id="259542"/>
    <lineage>
        <taxon>Eukaryota</taxon>
        <taxon>Metazoa</taxon>
        <taxon>Spiralia</taxon>
        <taxon>Lophotrochozoa</taxon>
        <taxon>Mollusca</taxon>
        <taxon>Gastropoda</taxon>
        <taxon>Heterobranchia</taxon>
        <taxon>Euthyneura</taxon>
        <taxon>Panpulmonata</taxon>
        <taxon>Sacoglossa</taxon>
        <taxon>Placobranchoidea</taxon>
        <taxon>Plakobranchidae</taxon>
        <taxon>Plakobranchus</taxon>
    </lineage>
</organism>
<dbReference type="InterPro" id="IPR002110">
    <property type="entry name" value="Ankyrin_rpt"/>
</dbReference>
<dbReference type="Proteomes" id="UP000735302">
    <property type="component" value="Unassembled WGS sequence"/>
</dbReference>
<sequence>MADLDPESKLLLLAAEGNLRTIENLVQSNCKVCLFANEDGVTALMLAADANRPSVVNLLLKYESRIDYATKEGWTALMAAANK</sequence>
<reference evidence="2 3" key="1">
    <citation type="journal article" date="2021" name="Elife">
        <title>Chloroplast acquisition without the gene transfer in kleptoplastic sea slugs, Plakobranchus ocellatus.</title>
        <authorList>
            <person name="Maeda T."/>
            <person name="Takahashi S."/>
            <person name="Yoshida T."/>
            <person name="Shimamura S."/>
            <person name="Takaki Y."/>
            <person name="Nagai Y."/>
            <person name="Toyoda A."/>
            <person name="Suzuki Y."/>
            <person name="Arimoto A."/>
            <person name="Ishii H."/>
            <person name="Satoh N."/>
            <person name="Nishiyama T."/>
            <person name="Hasebe M."/>
            <person name="Maruyama T."/>
            <person name="Minagawa J."/>
            <person name="Obokata J."/>
            <person name="Shigenobu S."/>
        </authorList>
    </citation>
    <scope>NUCLEOTIDE SEQUENCE [LARGE SCALE GENOMIC DNA]</scope>
</reference>
<keyword evidence="1" id="KW-0040">ANK repeat</keyword>
<evidence type="ECO:0000256" key="1">
    <source>
        <dbReference type="PROSITE-ProRule" id="PRU00023"/>
    </source>
</evidence>
<name>A0AAV4BJG1_9GAST</name>
<dbReference type="PANTHER" id="PTHR24120">
    <property type="entry name" value="GH07239P"/>
    <property type="match status" value="1"/>
</dbReference>
<dbReference type="InterPro" id="IPR036770">
    <property type="entry name" value="Ankyrin_rpt-contain_sf"/>
</dbReference>
<evidence type="ECO:0000313" key="2">
    <source>
        <dbReference type="EMBL" id="GFO19059.1"/>
    </source>
</evidence>
<dbReference type="SUPFAM" id="SSF48403">
    <property type="entry name" value="Ankyrin repeat"/>
    <property type="match status" value="1"/>
</dbReference>
<protein>
    <submittedName>
        <fullName evidence="2">Ankyrin repeat domain-containing protein</fullName>
    </submittedName>
</protein>
<dbReference type="Gene3D" id="1.25.40.20">
    <property type="entry name" value="Ankyrin repeat-containing domain"/>
    <property type="match status" value="1"/>
</dbReference>